<dbReference type="Gene3D" id="2.130.10.10">
    <property type="entry name" value="YVTN repeat-like/Quinoprotein amine dehydrogenase"/>
    <property type="match status" value="1"/>
</dbReference>
<comment type="subcellular location">
    <subcellularLocation>
        <location evidence="1">Preautophagosomal structure</location>
    </subcellularLocation>
</comment>
<keyword evidence="8" id="KW-1185">Reference proteome</keyword>
<keyword evidence="4" id="KW-0072">Autophagy</keyword>
<dbReference type="InterPro" id="IPR048720">
    <property type="entry name" value="PROPPIN"/>
</dbReference>
<keyword evidence="3" id="KW-0677">Repeat</keyword>
<dbReference type="Proteomes" id="UP001642483">
    <property type="component" value="Unassembled WGS sequence"/>
</dbReference>
<evidence type="ECO:0000256" key="1">
    <source>
        <dbReference type="ARBA" id="ARBA00004329"/>
    </source>
</evidence>
<sequence>MNFNLASHGTSNSRNGILFANFNQDCTSLAVGSASGFQLYALTSVDNLELIFDNQGETTEVCLVDRLFSSSLVALVSITSPRKLKVCHFKKGTEICNYSYSNSILSVKLNRIRLVVVLEESLYIHNIRDMKVLHTIRDTPKNTKGLCCLSISNENSYLAYPGSSIVGEVQVFDVTTLRTVSTIHAHNSPLAAMAFNHTAKKIATASSKGTVIRVFSVPDGQKLFEFRRGVKRCVSIGSLGFSPDSMFLCASSNTETVHIFKLEQSNTEKQVGSEETGTWMGYFNKVLSNSANYLPVQVSEVLNQGRDFATVKLPFTRMRNVCAIAVLQKVPRILVADEDGYLYIYNLDPADGGECTLLRQHSLLRNTYPDPTTPEEVPTTSHQDGDSPLFHSSSVDEDVDKMESLAIEANILSLDDKTNS</sequence>
<evidence type="ECO:0000313" key="8">
    <source>
        <dbReference type="Proteomes" id="UP001642483"/>
    </source>
</evidence>
<feature type="region of interest" description="Disordered" evidence="6">
    <location>
        <begin position="366"/>
        <end position="395"/>
    </location>
</feature>
<evidence type="ECO:0000256" key="6">
    <source>
        <dbReference type="SAM" id="MobiDB-lite"/>
    </source>
</evidence>
<name>A0ABP0FEV9_CLALP</name>
<evidence type="ECO:0008006" key="9">
    <source>
        <dbReference type="Google" id="ProtNLM"/>
    </source>
</evidence>
<evidence type="ECO:0000313" key="7">
    <source>
        <dbReference type="EMBL" id="CAK8676807.1"/>
    </source>
</evidence>
<dbReference type="EMBL" id="CAWYQH010000035">
    <property type="protein sequence ID" value="CAK8676807.1"/>
    <property type="molecule type" value="Genomic_DNA"/>
</dbReference>
<evidence type="ECO:0000256" key="5">
    <source>
        <dbReference type="ARBA" id="ARBA00025740"/>
    </source>
</evidence>
<comment type="caution">
    <text evidence="7">The sequence shown here is derived from an EMBL/GenBank/DDBJ whole genome shotgun (WGS) entry which is preliminary data.</text>
</comment>
<feature type="compositionally biased region" description="Low complexity" evidence="6">
    <location>
        <begin position="367"/>
        <end position="380"/>
    </location>
</feature>
<evidence type="ECO:0000256" key="2">
    <source>
        <dbReference type="ARBA" id="ARBA00022574"/>
    </source>
</evidence>
<keyword evidence="2" id="KW-0853">WD repeat</keyword>
<dbReference type="Pfam" id="PF21032">
    <property type="entry name" value="PROPPIN"/>
    <property type="match status" value="1"/>
</dbReference>
<dbReference type="InterPro" id="IPR036322">
    <property type="entry name" value="WD40_repeat_dom_sf"/>
</dbReference>
<evidence type="ECO:0000256" key="4">
    <source>
        <dbReference type="ARBA" id="ARBA00023006"/>
    </source>
</evidence>
<dbReference type="InterPro" id="IPR015943">
    <property type="entry name" value="WD40/YVTN_repeat-like_dom_sf"/>
</dbReference>
<dbReference type="InterPro" id="IPR001680">
    <property type="entry name" value="WD40_rpt"/>
</dbReference>
<dbReference type="SUPFAM" id="SSF50978">
    <property type="entry name" value="WD40 repeat-like"/>
    <property type="match status" value="1"/>
</dbReference>
<dbReference type="SMART" id="SM00320">
    <property type="entry name" value="WD40"/>
    <property type="match status" value="3"/>
</dbReference>
<reference evidence="7 8" key="1">
    <citation type="submission" date="2024-02" db="EMBL/GenBank/DDBJ databases">
        <authorList>
            <person name="Daric V."/>
            <person name="Darras S."/>
        </authorList>
    </citation>
    <scope>NUCLEOTIDE SEQUENCE [LARGE SCALE GENOMIC DNA]</scope>
</reference>
<protein>
    <recommendedName>
        <fullName evidence="9">WD repeat domain phosphoinositide-interacting protein 2</fullName>
    </recommendedName>
</protein>
<proteinExistence type="inferred from homology"/>
<dbReference type="PANTHER" id="PTHR11227">
    <property type="entry name" value="WD-REPEAT PROTEIN INTERACTING WITH PHOSPHOINOSIDES WIPI -RELATED"/>
    <property type="match status" value="1"/>
</dbReference>
<comment type="similarity">
    <text evidence="5">Belongs to the WD repeat PROPPIN family.</text>
</comment>
<evidence type="ECO:0000256" key="3">
    <source>
        <dbReference type="ARBA" id="ARBA00022737"/>
    </source>
</evidence>
<organism evidence="7 8">
    <name type="scientific">Clavelina lepadiformis</name>
    <name type="common">Light-bulb sea squirt</name>
    <name type="synonym">Ascidia lepadiformis</name>
    <dbReference type="NCBI Taxonomy" id="159417"/>
    <lineage>
        <taxon>Eukaryota</taxon>
        <taxon>Metazoa</taxon>
        <taxon>Chordata</taxon>
        <taxon>Tunicata</taxon>
        <taxon>Ascidiacea</taxon>
        <taxon>Aplousobranchia</taxon>
        <taxon>Clavelinidae</taxon>
        <taxon>Clavelina</taxon>
    </lineage>
</organism>
<gene>
    <name evidence="7" type="ORF">CVLEPA_LOCUS6242</name>
</gene>
<accession>A0ABP0FEV9</accession>